<evidence type="ECO:0000313" key="6">
    <source>
        <dbReference type="Proteomes" id="UP001287356"/>
    </source>
</evidence>
<comment type="subcellular location">
    <subcellularLocation>
        <location evidence="1">Nucleus</location>
    </subcellularLocation>
</comment>
<evidence type="ECO:0000256" key="2">
    <source>
        <dbReference type="ARBA" id="ARBA00008912"/>
    </source>
</evidence>
<evidence type="ECO:0000256" key="4">
    <source>
        <dbReference type="PIRNR" id="PIRNR000779"/>
    </source>
</evidence>
<dbReference type="PIRSF" id="PIRSF000779">
    <property type="entry name" value="RNA_pol_Rpb8"/>
    <property type="match status" value="1"/>
</dbReference>
<name>A0AAE0NEG2_9PEZI</name>
<dbReference type="Gene3D" id="2.40.50.140">
    <property type="entry name" value="Nucleic acid-binding proteins"/>
    <property type="match status" value="1"/>
</dbReference>
<evidence type="ECO:0000256" key="3">
    <source>
        <dbReference type="ARBA" id="ARBA00023242"/>
    </source>
</evidence>
<keyword evidence="3 4" id="KW-0539">Nucleus</keyword>
<dbReference type="GO" id="GO:0005666">
    <property type="term" value="C:RNA polymerase III complex"/>
    <property type="evidence" value="ECO:0007669"/>
    <property type="project" value="TreeGrafter"/>
</dbReference>
<dbReference type="SUPFAM" id="SSF50249">
    <property type="entry name" value="Nucleic acid-binding proteins"/>
    <property type="match status" value="1"/>
</dbReference>
<dbReference type="Pfam" id="PF03870">
    <property type="entry name" value="RNA_pol_Rpb8"/>
    <property type="match status" value="1"/>
</dbReference>
<gene>
    <name evidence="5" type="ORF">B0T24DRAFT_176689</name>
</gene>
<dbReference type="InterPro" id="IPR012340">
    <property type="entry name" value="NA-bd_OB-fold"/>
</dbReference>
<accession>A0AAE0NEG2</accession>
<evidence type="ECO:0000256" key="1">
    <source>
        <dbReference type="ARBA" id="ARBA00004123"/>
    </source>
</evidence>
<reference evidence="5" key="1">
    <citation type="journal article" date="2023" name="Mol. Phylogenet. Evol.">
        <title>Genome-scale phylogeny and comparative genomics of the fungal order Sordariales.</title>
        <authorList>
            <person name="Hensen N."/>
            <person name="Bonometti L."/>
            <person name="Westerberg I."/>
            <person name="Brannstrom I.O."/>
            <person name="Guillou S."/>
            <person name="Cros-Aarteil S."/>
            <person name="Calhoun S."/>
            <person name="Haridas S."/>
            <person name="Kuo A."/>
            <person name="Mondo S."/>
            <person name="Pangilinan J."/>
            <person name="Riley R."/>
            <person name="LaButti K."/>
            <person name="Andreopoulos B."/>
            <person name="Lipzen A."/>
            <person name="Chen C."/>
            <person name="Yan M."/>
            <person name="Daum C."/>
            <person name="Ng V."/>
            <person name="Clum A."/>
            <person name="Steindorff A."/>
            <person name="Ohm R.A."/>
            <person name="Martin F."/>
            <person name="Silar P."/>
            <person name="Natvig D.O."/>
            <person name="Lalanne C."/>
            <person name="Gautier V."/>
            <person name="Ament-Velasquez S.L."/>
            <person name="Kruys A."/>
            <person name="Hutchinson M.I."/>
            <person name="Powell A.J."/>
            <person name="Barry K."/>
            <person name="Miller A.N."/>
            <person name="Grigoriev I.V."/>
            <person name="Debuchy R."/>
            <person name="Gladieux P."/>
            <person name="Hiltunen Thoren M."/>
            <person name="Johannesson H."/>
        </authorList>
    </citation>
    <scope>NUCLEOTIDE SEQUENCE</scope>
    <source>
        <strain evidence="5">CBS 958.72</strain>
    </source>
</reference>
<reference evidence="5" key="2">
    <citation type="submission" date="2023-06" db="EMBL/GenBank/DDBJ databases">
        <authorList>
            <consortium name="Lawrence Berkeley National Laboratory"/>
            <person name="Haridas S."/>
            <person name="Hensen N."/>
            <person name="Bonometti L."/>
            <person name="Westerberg I."/>
            <person name="Brannstrom I.O."/>
            <person name="Guillou S."/>
            <person name="Cros-Aarteil S."/>
            <person name="Calhoun S."/>
            <person name="Kuo A."/>
            <person name="Mondo S."/>
            <person name="Pangilinan J."/>
            <person name="Riley R."/>
            <person name="Labutti K."/>
            <person name="Andreopoulos B."/>
            <person name="Lipzen A."/>
            <person name="Chen C."/>
            <person name="Yanf M."/>
            <person name="Daum C."/>
            <person name="Ng V."/>
            <person name="Clum A."/>
            <person name="Steindorff A."/>
            <person name="Ohm R."/>
            <person name="Martin F."/>
            <person name="Silar P."/>
            <person name="Natvig D."/>
            <person name="Lalanne C."/>
            <person name="Gautier V."/>
            <person name="Ament-Velasquez S.L."/>
            <person name="Kruys A."/>
            <person name="Hutchinson M.I."/>
            <person name="Powell A.J."/>
            <person name="Barry K."/>
            <person name="Miller A.N."/>
            <person name="Grigoriev I.V."/>
            <person name="Debuchy R."/>
            <person name="Gladieux P."/>
            <person name="Thoren M.H."/>
            <person name="Johannesson H."/>
        </authorList>
    </citation>
    <scope>NUCLEOTIDE SEQUENCE</scope>
    <source>
        <strain evidence="5">CBS 958.72</strain>
    </source>
</reference>
<comment type="function">
    <text evidence="4">DNA-dependent RNA polymerase catalyzes the transcription of DNA into RNA using the four ribonucleoside triphosphates as substrates. Common component of RNA polymerases I, II and III which synthesize ribosomal RNA precursors, mRNA precursors and many functional non-coding RNAs, and small RNAs, such as 5S rRNA and tRNAs, respectively.</text>
</comment>
<proteinExistence type="inferred from homology"/>
<protein>
    <recommendedName>
        <fullName evidence="4">DNA-directed RNA polymerases I, II, and III subunit RPABC3</fullName>
    </recommendedName>
</protein>
<dbReference type="GO" id="GO:0005736">
    <property type="term" value="C:RNA polymerase I complex"/>
    <property type="evidence" value="ECO:0007669"/>
    <property type="project" value="TreeGrafter"/>
</dbReference>
<dbReference type="PANTHER" id="PTHR10917">
    <property type="entry name" value="DNA-DIRECTED RNA POLYMERASES I, II, AND III SUBUNIT RPABC3"/>
    <property type="match status" value="1"/>
</dbReference>
<comment type="caution">
    <text evidence="5">The sequence shown here is derived from an EMBL/GenBank/DDBJ whole genome shotgun (WGS) entry which is preliminary data.</text>
</comment>
<dbReference type="GO" id="GO:0003899">
    <property type="term" value="F:DNA-directed RNA polymerase activity"/>
    <property type="evidence" value="ECO:0007669"/>
    <property type="project" value="UniProtKB-UniRule"/>
</dbReference>
<comment type="similarity">
    <text evidence="2 4">Belongs to the eukaryotic RPB8 RNA polymerase subunit family.</text>
</comment>
<dbReference type="PANTHER" id="PTHR10917:SF0">
    <property type="entry name" value="DNA-DIRECTED RNA POLYMERASES I, II, AND III SUBUNIT RPABC3"/>
    <property type="match status" value="1"/>
</dbReference>
<dbReference type="GO" id="GO:0006351">
    <property type="term" value="P:DNA-templated transcription"/>
    <property type="evidence" value="ECO:0007669"/>
    <property type="project" value="UniProtKB-UniRule"/>
</dbReference>
<dbReference type="GO" id="GO:0005665">
    <property type="term" value="C:RNA polymerase II, core complex"/>
    <property type="evidence" value="ECO:0007669"/>
    <property type="project" value="UniProtKB-UniRule"/>
</dbReference>
<dbReference type="EMBL" id="JAULSN010000002">
    <property type="protein sequence ID" value="KAK3379964.1"/>
    <property type="molecule type" value="Genomic_DNA"/>
</dbReference>
<evidence type="ECO:0000313" key="5">
    <source>
        <dbReference type="EMBL" id="KAK3379964.1"/>
    </source>
</evidence>
<dbReference type="AlphaFoldDB" id="A0AAE0NEG2"/>
<sequence>MAGMTSDAFLFHDRFTIDEINDKKYDRCERLYGKNVGNSSEDGEPSSVVIELDVNKELFPTKVGDSVDIVIASTLNLDGTKEDDKGWRDDRKRDDDKASLADNYDYVCHGKVYKFEDGSDGQTITAYISFGGLLMKLEGPYKRLTPLRVDYVYLLVKK</sequence>
<dbReference type="InterPro" id="IPR005570">
    <property type="entry name" value="RPABC3"/>
</dbReference>
<dbReference type="FunFam" id="2.40.50.140:FF:000191">
    <property type="entry name" value="DNA-directed RNA polymerases I, II, and III subunit RPABC3"/>
    <property type="match status" value="1"/>
</dbReference>
<dbReference type="Proteomes" id="UP001287356">
    <property type="component" value="Unassembled WGS sequence"/>
</dbReference>
<dbReference type="SMART" id="SM00658">
    <property type="entry name" value="RPOL8c"/>
    <property type="match status" value="1"/>
</dbReference>
<keyword evidence="6" id="KW-1185">Reference proteome</keyword>
<organism evidence="5 6">
    <name type="scientific">Lasiosphaeria ovina</name>
    <dbReference type="NCBI Taxonomy" id="92902"/>
    <lineage>
        <taxon>Eukaryota</taxon>
        <taxon>Fungi</taxon>
        <taxon>Dikarya</taxon>
        <taxon>Ascomycota</taxon>
        <taxon>Pezizomycotina</taxon>
        <taxon>Sordariomycetes</taxon>
        <taxon>Sordariomycetidae</taxon>
        <taxon>Sordariales</taxon>
        <taxon>Lasiosphaeriaceae</taxon>
        <taxon>Lasiosphaeria</taxon>
    </lineage>
</organism>